<dbReference type="InterPro" id="IPR001471">
    <property type="entry name" value="AP2/ERF_dom"/>
</dbReference>
<dbReference type="InterPro" id="IPR016177">
    <property type="entry name" value="DNA-bd_dom_sf"/>
</dbReference>
<dbReference type="InterPro" id="IPR050913">
    <property type="entry name" value="AP2/ERF_ERF"/>
</dbReference>
<protein>
    <recommendedName>
        <fullName evidence="7">AP2/ERF domain-containing protein</fullName>
    </recommendedName>
</protein>
<dbReference type="CDD" id="cd00018">
    <property type="entry name" value="AP2"/>
    <property type="match status" value="1"/>
</dbReference>
<feature type="compositionally biased region" description="Acidic residues" evidence="6">
    <location>
        <begin position="155"/>
        <end position="177"/>
    </location>
</feature>
<dbReference type="Gene3D" id="3.30.730.10">
    <property type="entry name" value="AP2/ERF domain"/>
    <property type="match status" value="1"/>
</dbReference>
<evidence type="ECO:0000313" key="8">
    <source>
        <dbReference type="EnsemblPlants" id="HORVU.MOREX.r3.7HG0712520.1.CDS1"/>
    </source>
</evidence>
<evidence type="ECO:0000313" key="9">
    <source>
        <dbReference type="Proteomes" id="UP000011116"/>
    </source>
</evidence>
<dbReference type="GO" id="GO:0003677">
    <property type="term" value="F:DNA binding"/>
    <property type="evidence" value="ECO:0007669"/>
    <property type="project" value="UniProtKB-KW"/>
</dbReference>
<dbReference type="SMR" id="A0A8I6YX40"/>
<dbReference type="SUPFAM" id="SSF54171">
    <property type="entry name" value="DNA-binding domain"/>
    <property type="match status" value="1"/>
</dbReference>
<comment type="subcellular location">
    <subcellularLocation>
        <location evidence="1">Nucleus</location>
    </subcellularLocation>
</comment>
<dbReference type="SMART" id="SM00380">
    <property type="entry name" value="AP2"/>
    <property type="match status" value="1"/>
</dbReference>
<evidence type="ECO:0000256" key="5">
    <source>
        <dbReference type="ARBA" id="ARBA00023242"/>
    </source>
</evidence>
<keyword evidence="9" id="KW-1185">Reference proteome</keyword>
<dbReference type="GO" id="GO:0003700">
    <property type="term" value="F:DNA-binding transcription factor activity"/>
    <property type="evidence" value="ECO:0007669"/>
    <property type="project" value="InterPro"/>
</dbReference>
<dbReference type="GO" id="GO:0005634">
    <property type="term" value="C:nucleus"/>
    <property type="evidence" value="ECO:0007669"/>
    <property type="project" value="UniProtKB-SubCell"/>
</dbReference>
<organism evidence="8 9">
    <name type="scientific">Hordeum vulgare subsp. vulgare</name>
    <name type="common">Domesticated barley</name>
    <dbReference type="NCBI Taxonomy" id="112509"/>
    <lineage>
        <taxon>Eukaryota</taxon>
        <taxon>Viridiplantae</taxon>
        <taxon>Streptophyta</taxon>
        <taxon>Embryophyta</taxon>
        <taxon>Tracheophyta</taxon>
        <taxon>Spermatophyta</taxon>
        <taxon>Magnoliopsida</taxon>
        <taxon>Liliopsida</taxon>
        <taxon>Poales</taxon>
        <taxon>Poaceae</taxon>
        <taxon>BOP clade</taxon>
        <taxon>Pooideae</taxon>
        <taxon>Triticodae</taxon>
        <taxon>Triticeae</taxon>
        <taxon>Hordeinae</taxon>
        <taxon>Hordeum</taxon>
    </lineage>
</organism>
<keyword evidence="5" id="KW-0539">Nucleus</keyword>
<name>A0A8I6YX40_HORVV</name>
<evidence type="ECO:0000256" key="3">
    <source>
        <dbReference type="ARBA" id="ARBA00023125"/>
    </source>
</evidence>
<dbReference type="PANTHER" id="PTHR31194">
    <property type="entry name" value="SHN SHINE , DNA BINDING / TRANSCRIPTION FACTOR"/>
    <property type="match status" value="1"/>
</dbReference>
<proteinExistence type="predicted"/>
<dbReference type="Proteomes" id="UP000011116">
    <property type="component" value="Chromosome 7H"/>
</dbReference>
<keyword evidence="3" id="KW-0238">DNA-binding</keyword>
<keyword evidence="4" id="KW-0804">Transcription</keyword>
<dbReference type="EnsemblPlants" id="HORVU.MOREX.r3.7HG0712520.1">
    <property type="protein sequence ID" value="HORVU.MOREX.r3.7HG0712520.1.CDS1"/>
    <property type="gene ID" value="HORVU.MOREX.r3.7HG0712520"/>
</dbReference>
<dbReference type="Gramene" id="HORVU.MOREX.r2.7HG0591060.1">
    <property type="protein sequence ID" value="HORVU.MOREX.r2.7HG0591060.1.CDS.1"/>
    <property type="gene ID" value="HORVU.MOREX.r2.7HG0591060"/>
</dbReference>
<dbReference type="PROSITE" id="PS51032">
    <property type="entry name" value="AP2_ERF"/>
    <property type="match status" value="1"/>
</dbReference>
<dbReference type="KEGG" id="hvg:123413376"/>
<dbReference type="Gramene" id="HORVU.MOREX.r3.7HG0712520.1">
    <property type="protein sequence ID" value="HORVU.MOREX.r3.7HG0712520.1.CDS1"/>
    <property type="gene ID" value="HORVU.MOREX.r3.7HG0712520"/>
</dbReference>
<gene>
    <name evidence="8" type="primary">LOC123413376</name>
</gene>
<dbReference type="PANTHER" id="PTHR31194:SF202">
    <property type="entry name" value="ETHYLENE-RESPONSIVE TRANSCRIPTION FACTOR ERF070"/>
    <property type="match status" value="1"/>
</dbReference>
<dbReference type="InterPro" id="IPR036955">
    <property type="entry name" value="AP2/ERF_dom_sf"/>
</dbReference>
<sequence>MAPKKTLKGKSGFFGVRQKPFGNWGVEFSNAGRRWWIDTYPSAHEAARAYDVAVWRAERPREHLNFPEIESRVEAEMLVPQGIKTKEITTKKKTTKKPLVVVNAGETDEEAMARFAREHPEYVQAELEHYWKREAEQKKKEDEAGPSTVIPIESSSEEDSTDFSEEEEEEEEEEGCNDSEKEEFWEQFRSSDDEE</sequence>
<dbReference type="GeneID" id="123413376"/>
<evidence type="ECO:0000256" key="1">
    <source>
        <dbReference type="ARBA" id="ARBA00004123"/>
    </source>
</evidence>
<dbReference type="AlphaFoldDB" id="A0A8I6YX40"/>
<reference evidence="8" key="3">
    <citation type="submission" date="2022-01" db="UniProtKB">
        <authorList>
            <consortium name="EnsemblPlants"/>
        </authorList>
    </citation>
    <scope>IDENTIFICATION</scope>
    <source>
        <strain evidence="8">subsp. vulgare</strain>
    </source>
</reference>
<dbReference type="RefSeq" id="XP_044962249.1">
    <property type="nucleotide sequence ID" value="XM_045106314.1"/>
</dbReference>
<evidence type="ECO:0000256" key="6">
    <source>
        <dbReference type="SAM" id="MobiDB-lite"/>
    </source>
</evidence>
<evidence type="ECO:0000256" key="4">
    <source>
        <dbReference type="ARBA" id="ARBA00023163"/>
    </source>
</evidence>
<feature type="compositionally biased region" description="Basic and acidic residues" evidence="6">
    <location>
        <begin position="134"/>
        <end position="143"/>
    </location>
</feature>
<accession>A0A8I6YX40</accession>
<reference evidence="8" key="2">
    <citation type="submission" date="2020-10" db="EMBL/GenBank/DDBJ databases">
        <authorList>
            <person name="Scholz U."/>
            <person name="Mascher M."/>
            <person name="Fiebig A."/>
        </authorList>
    </citation>
    <scope>NUCLEOTIDE SEQUENCE [LARGE SCALE GENOMIC DNA]</scope>
    <source>
        <strain evidence="8">cv. Morex</strain>
    </source>
</reference>
<evidence type="ECO:0000256" key="2">
    <source>
        <dbReference type="ARBA" id="ARBA00023015"/>
    </source>
</evidence>
<feature type="domain" description="AP2/ERF" evidence="7">
    <location>
        <begin position="12"/>
        <end position="67"/>
    </location>
</feature>
<reference evidence="9" key="1">
    <citation type="journal article" date="2012" name="Nature">
        <title>A physical, genetic and functional sequence assembly of the barley genome.</title>
        <authorList>
            <consortium name="The International Barley Genome Sequencing Consortium"/>
            <person name="Mayer K.F."/>
            <person name="Waugh R."/>
            <person name="Brown J.W."/>
            <person name="Schulman A."/>
            <person name="Langridge P."/>
            <person name="Platzer M."/>
            <person name="Fincher G.B."/>
            <person name="Muehlbauer G.J."/>
            <person name="Sato K."/>
            <person name="Close T.J."/>
            <person name="Wise R.P."/>
            <person name="Stein N."/>
        </authorList>
    </citation>
    <scope>NUCLEOTIDE SEQUENCE [LARGE SCALE GENOMIC DNA]</scope>
    <source>
        <strain evidence="9">cv. Morex</strain>
    </source>
</reference>
<feature type="compositionally biased region" description="Basic and acidic residues" evidence="6">
    <location>
        <begin position="178"/>
        <end position="195"/>
    </location>
</feature>
<keyword evidence="2" id="KW-0805">Transcription regulation</keyword>
<evidence type="ECO:0000259" key="7">
    <source>
        <dbReference type="PROSITE" id="PS51032"/>
    </source>
</evidence>
<feature type="region of interest" description="Disordered" evidence="6">
    <location>
        <begin position="134"/>
        <end position="195"/>
    </location>
</feature>
<dbReference type="OrthoDB" id="49610at2759"/>